<dbReference type="PANTHER" id="PTHR31353">
    <property type="entry name" value="FAM98"/>
    <property type="match status" value="1"/>
</dbReference>
<dbReference type="Proteomes" id="UP000549394">
    <property type="component" value="Unassembled WGS sequence"/>
</dbReference>
<evidence type="ECO:0000256" key="2">
    <source>
        <dbReference type="SAM" id="MobiDB-lite"/>
    </source>
</evidence>
<organism evidence="3 4">
    <name type="scientific">Dimorphilus gyrociliatus</name>
    <dbReference type="NCBI Taxonomy" id="2664684"/>
    <lineage>
        <taxon>Eukaryota</taxon>
        <taxon>Metazoa</taxon>
        <taxon>Spiralia</taxon>
        <taxon>Lophotrochozoa</taxon>
        <taxon>Annelida</taxon>
        <taxon>Polychaeta</taxon>
        <taxon>Polychaeta incertae sedis</taxon>
        <taxon>Dinophilidae</taxon>
        <taxon>Dimorphilus</taxon>
    </lineage>
</organism>
<feature type="compositionally biased region" description="Low complexity" evidence="2">
    <location>
        <begin position="376"/>
        <end position="394"/>
    </location>
</feature>
<dbReference type="InterPro" id="IPR018797">
    <property type="entry name" value="FAM98"/>
</dbReference>
<accession>A0A7I8VI13</accession>
<evidence type="ECO:0000256" key="1">
    <source>
        <dbReference type="ARBA" id="ARBA00007218"/>
    </source>
</evidence>
<feature type="region of interest" description="Disordered" evidence="2">
    <location>
        <begin position="300"/>
        <end position="426"/>
    </location>
</feature>
<feature type="compositionally biased region" description="Basic residues" evidence="2">
    <location>
        <begin position="412"/>
        <end position="426"/>
    </location>
</feature>
<reference evidence="3 4" key="1">
    <citation type="submission" date="2020-08" db="EMBL/GenBank/DDBJ databases">
        <authorList>
            <person name="Hejnol A."/>
        </authorList>
    </citation>
    <scope>NUCLEOTIDE SEQUENCE [LARGE SCALE GENOMIC DNA]</scope>
</reference>
<dbReference type="PANTHER" id="PTHR31353:SF1">
    <property type="entry name" value="PROTEIN FAM98B"/>
    <property type="match status" value="1"/>
</dbReference>
<dbReference type="Pfam" id="PF10239">
    <property type="entry name" value="DUF2465"/>
    <property type="match status" value="1"/>
</dbReference>
<feature type="compositionally biased region" description="Gly residues" evidence="2">
    <location>
        <begin position="366"/>
        <end position="375"/>
    </location>
</feature>
<comment type="similarity">
    <text evidence="1">Belongs to the FAM98 family.</text>
</comment>
<evidence type="ECO:0000313" key="4">
    <source>
        <dbReference type="Proteomes" id="UP000549394"/>
    </source>
</evidence>
<dbReference type="OrthoDB" id="512356at2759"/>
<dbReference type="GO" id="GO:0072669">
    <property type="term" value="C:tRNA-splicing ligase complex"/>
    <property type="evidence" value="ECO:0007669"/>
    <property type="project" value="TreeGrafter"/>
</dbReference>
<protein>
    <submittedName>
        <fullName evidence="3">DgyrCDS4780</fullName>
    </submittedName>
</protein>
<sequence>MSVDILDSLEDLGYNGPLLEEQILLESVKNGAKSQQFTGLIEFLTKEISQLAGIDEYVRGIDSETDCDNFLLELSGFLREFGCPYSSLIEGDLSERLNNEKDCLALLDYLCTELQALKMTAVDNPNLLTAALNKQSSNENELAGILKKMLINLQFNKPPPNVTISQIFMKIESKIKELTEKYGSKNFTKGVLKSRLSSKQLETAALINSALKQDYSTRREMLIKRFDVTVQSFRWSERAKAKENEIQQVYQPVRAKLRAQSSIDIEHILAAREDLLTVGKTSSGIDREKTKTSLNRVLIGNVPDRGGRAHEHDIPPPEMPAFQKRQAAPQPQRQYSGRGGGERGRGRGQGNNYNQYGASYSQQGYQGTGTDGFFGGQQQSFQGQFQPQYGSQQSMEFDGRKNYGGEAGGRGGRGRGRGGRGRGGRW</sequence>
<dbReference type="AlphaFoldDB" id="A0A7I8VI13"/>
<proteinExistence type="inferred from homology"/>
<feature type="compositionally biased region" description="Low complexity" evidence="2">
    <location>
        <begin position="320"/>
        <end position="336"/>
    </location>
</feature>
<feature type="compositionally biased region" description="Basic and acidic residues" evidence="2">
    <location>
        <begin position="305"/>
        <end position="315"/>
    </location>
</feature>
<feature type="compositionally biased region" description="Low complexity" evidence="2">
    <location>
        <begin position="350"/>
        <end position="365"/>
    </location>
</feature>
<name>A0A7I8VI13_9ANNE</name>
<evidence type="ECO:0000313" key="3">
    <source>
        <dbReference type="EMBL" id="CAD5115842.1"/>
    </source>
</evidence>
<comment type="caution">
    <text evidence="3">The sequence shown here is derived from an EMBL/GenBank/DDBJ whole genome shotgun (WGS) entry which is preliminary data.</text>
</comment>
<gene>
    <name evidence="3" type="ORF">DGYR_LOCUS4534</name>
</gene>
<keyword evidence="4" id="KW-1185">Reference proteome</keyword>
<dbReference type="EMBL" id="CAJFCJ010000006">
    <property type="protein sequence ID" value="CAD5115842.1"/>
    <property type="molecule type" value="Genomic_DNA"/>
</dbReference>